<dbReference type="InterPro" id="IPR050627">
    <property type="entry name" value="Nitroreductase/BluB"/>
</dbReference>
<reference evidence="2" key="2">
    <citation type="submission" date="2020-09" db="EMBL/GenBank/DDBJ databases">
        <authorList>
            <person name="Sun Q."/>
            <person name="Ohkuma M."/>
        </authorList>
    </citation>
    <scope>NUCLEOTIDE SEQUENCE</scope>
    <source>
        <strain evidence="2">JCM 19831</strain>
    </source>
</reference>
<dbReference type="PANTHER" id="PTHR23026">
    <property type="entry name" value="NADPH NITROREDUCTASE"/>
    <property type="match status" value="1"/>
</dbReference>
<dbReference type="NCBIfam" id="NF047509">
    <property type="entry name" value="Rv3131_FMN_oxido"/>
    <property type="match status" value="1"/>
</dbReference>
<dbReference type="InterPro" id="IPR000415">
    <property type="entry name" value="Nitroreductase-like"/>
</dbReference>
<gene>
    <name evidence="2" type="ORF">GCM10007977_064700</name>
</gene>
<dbReference type="Proteomes" id="UP000642070">
    <property type="component" value="Unassembled WGS sequence"/>
</dbReference>
<dbReference type="RefSeq" id="WP_190253780.1">
    <property type="nucleotide sequence ID" value="NZ_BMPI01000036.1"/>
</dbReference>
<protein>
    <submittedName>
        <fullName evidence="2">NAD(P)H nitroreductase</fullName>
    </submittedName>
</protein>
<feature type="domain" description="Nitroreductase" evidence="1">
    <location>
        <begin position="119"/>
        <end position="287"/>
    </location>
</feature>
<name>A0A917X1Z3_9ACTN</name>
<dbReference type="Pfam" id="PF00881">
    <property type="entry name" value="Nitroreductase"/>
    <property type="match status" value="1"/>
</dbReference>
<sequence>MAVRTDAVGRLLTQAVLTALEAPSVLNTQPWHWRIDGDAAQLSADRTRQLRVIDPDGRLLTLCCGSSLHHARVALAADGVAVAVSYLPDEADPDLLAVLQYHGSAEPSTAAQRLRAAIGRRRSDRRPFTDEPVPDAVVARLARAAADAGANLHVARPQDRSTLAVAAGHAANVERSDPAYRAEIATWVRGGLPAEVAAQSSGVRPVSLRALDDEPDASIYSGQRVTDRNARYVIVVTDGDSPRDWLTAGEAYSAVVLGAIADGLAFSPMSDLVEVVAARTTLRRMLGDVGWPAMVVRLGVAAASRGAPRSPLRPTADVMDVA</sequence>
<evidence type="ECO:0000259" key="1">
    <source>
        <dbReference type="Pfam" id="PF00881"/>
    </source>
</evidence>
<dbReference type="GO" id="GO:0016491">
    <property type="term" value="F:oxidoreductase activity"/>
    <property type="evidence" value="ECO:0007669"/>
    <property type="project" value="InterPro"/>
</dbReference>
<accession>A0A917X1Z3</accession>
<dbReference type="AlphaFoldDB" id="A0A917X1Z3"/>
<dbReference type="Gene3D" id="3.40.109.10">
    <property type="entry name" value="NADH Oxidase"/>
    <property type="match status" value="1"/>
</dbReference>
<comment type="caution">
    <text evidence="2">The sequence shown here is derived from an EMBL/GenBank/DDBJ whole genome shotgun (WGS) entry which is preliminary data.</text>
</comment>
<keyword evidence="3" id="KW-1185">Reference proteome</keyword>
<dbReference type="SUPFAM" id="SSF55469">
    <property type="entry name" value="FMN-dependent nitroreductase-like"/>
    <property type="match status" value="1"/>
</dbReference>
<dbReference type="PANTHER" id="PTHR23026:SF123">
    <property type="entry name" value="NAD(P)H NITROREDUCTASE RV3131-RELATED"/>
    <property type="match status" value="1"/>
</dbReference>
<evidence type="ECO:0000313" key="3">
    <source>
        <dbReference type="Proteomes" id="UP000642070"/>
    </source>
</evidence>
<dbReference type="EMBL" id="BMPI01000036">
    <property type="protein sequence ID" value="GGM54154.1"/>
    <property type="molecule type" value="Genomic_DNA"/>
</dbReference>
<evidence type="ECO:0000313" key="2">
    <source>
        <dbReference type="EMBL" id="GGM54154.1"/>
    </source>
</evidence>
<organism evidence="2 3">
    <name type="scientific">Dactylosporangium sucinum</name>
    <dbReference type="NCBI Taxonomy" id="1424081"/>
    <lineage>
        <taxon>Bacteria</taxon>
        <taxon>Bacillati</taxon>
        <taxon>Actinomycetota</taxon>
        <taxon>Actinomycetes</taxon>
        <taxon>Micromonosporales</taxon>
        <taxon>Micromonosporaceae</taxon>
        <taxon>Dactylosporangium</taxon>
    </lineage>
</organism>
<proteinExistence type="predicted"/>
<dbReference type="InterPro" id="IPR029479">
    <property type="entry name" value="Nitroreductase"/>
</dbReference>
<reference evidence="2" key="1">
    <citation type="journal article" date="2014" name="Int. J. Syst. Evol. Microbiol.">
        <title>Complete genome sequence of Corynebacterium casei LMG S-19264T (=DSM 44701T), isolated from a smear-ripened cheese.</title>
        <authorList>
            <consortium name="US DOE Joint Genome Institute (JGI-PGF)"/>
            <person name="Walter F."/>
            <person name="Albersmeier A."/>
            <person name="Kalinowski J."/>
            <person name="Ruckert C."/>
        </authorList>
    </citation>
    <scope>NUCLEOTIDE SEQUENCE</scope>
    <source>
        <strain evidence="2">JCM 19831</strain>
    </source>
</reference>